<dbReference type="InterPro" id="IPR036982">
    <property type="entry name" value="Deoxyhypusine_synthase_sf"/>
</dbReference>
<comment type="similarity">
    <text evidence="5">Belongs to the deoxyhypusine synthase family.</text>
</comment>
<dbReference type="InterPro" id="IPR002773">
    <property type="entry name" value="Deoxyhypusine_synthase"/>
</dbReference>
<name>A0A4P9Z6V1_9FUNG</name>
<reference evidence="12" key="1">
    <citation type="journal article" date="2018" name="Nat. Microbiol.">
        <title>Leveraging single-cell genomics to expand the fungal tree of life.</title>
        <authorList>
            <person name="Ahrendt S.R."/>
            <person name="Quandt C.A."/>
            <person name="Ciobanu D."/>
            <person name="Clum A."/>
            <person name="Salamov A."/>
            <person name="Andreopoulos B."/>
            <person name="Cheng J.F."/>
            <person name="Woyke T."/>
            <person name="Pelin A."/>
            <person name="Henrissat B."/>
            <person name="Reynolds N.K."/>
            <person name="Benny G.L."/>
            <person name="Smith M.E."/>
            <person name="James T.Y."/>
            <person name="Grigoriev I.V."/>
        </authorList>
    </citation>
    <scope>NUCLEOTIDE SEQUENCE [LARGE SCALE GENOMIC DNA]</scope>
    <source>
        <strain evidence="12">Benny S71-1</strain>
    </source>
</reference>
<accession>A0A4P9Z6V1</accession>
<evidence type="ECO:0000256" key="2">
    <source>
        <dbReference type="ARBA" id="ARBA00001911"/>
    </source>
</evidence>
<dbReference type="Gene3D" id="3.40.910.10">
    <property type="entry name" value="Deoxyhypusine synthase"/>
    <property type="match status" value="1"/>
</dbReference>
<evidence type="ECO:0000256" key="4">
    <source>
        <dbReference type="ARBA" id="ARBA00005041"/>
    </source>
</evidence>
<dbReference type="GO" id="GO:0005737">
    <property type="term" value="C:cytoplasm"/>
    <property type="evidence" value="ECO:0007669"/>
    <property type="project" value="TreeGrafter"/>
</dbReference>
<dbReference type="NCBIfam" id="TIGR00321">
    <property type="entry name" value="dhys"/>
    <property type="match status" value="1"/>
</dbReference>
<sequence length="419" mass="46334">MTPPPNNSTGQESEAVTSCPSLSNHPLGSAPEWPFLKTPLDHVTPLNKDEEERADRALAVKSQAIPFETKPVRGYDFNEGIQWDKLVDSFGTTGFQASALGRAIDEVNRMLRWRLSDDPIDMSRSDEIVDPEMRRNTRCTIFLGYTSNMASCGVREIIRYLVQHRMVDCIVTTAGGIEEDIIKCLGHTYLGEYSLQGGMLRGRGLNRIGNLLLPNDNYVKFSDWLMPVLDQMLAEQDAGTHWTPSKYIDRLGKEINHPDSIYYWCHKNAIPVFCPAVTDGALGENFHMHALMRGRSIIMDAVPDSCAIDRISVRARKSGIIIIGGGVAKHHICNANLKRGGADYAVYLNTGQEFDGSDAGARPDEAVSWGKIKSVAQPIKVYCEASIAFPILVARTFARVHQEWLAAAKKDGTAKAINA</sequence>
<dbReference type="AlphaFoldDB" id="A0A4P9Z6V1"/>
<evidence type="ECO:0000256" key="3">
    <source>
        <dbReference type="ARBA" id="ARBA00002823"/>
    </source>
</evidence>
<feature type="region of interest" description="Disordered" evidence="10">
    <location>
        <begin position="1"/>
        <end position="33"/>
    </location>
</feature>
<dbReference type="PANTHER" id="PTHR11703">
    <property type="entry name" value="DEOXYHYPUSINE SYNTHASE"/>
    <property type="match status" value="1"/>
</dbReference>
<organism evidence="11 12">
    <name type="scientific">Syncephalis pseudoplumigaleata</name>
    <dbReference type="NCBI Taxonomy" id="1712513"/>
    <lineage>
        <taxon>Eukaryota</taxon>
        <taxon>Fungi</taxon>
        <taxon>Fungi incertae sedis</taxon>
        <taxon>Zoopagomycota</taxon>
        <taxon>Zoopagomycotina</taxon>
        <taxon>Zoopagomycetes</taxon>
        <taxon>Zoopagales</taxon>
        <taxon>Piptocephalidaceae</taxon>
        <taxon>Syncephalis</taxon>
    </lineage>
</organism>
<keyword evidence="8" id="KW-0520">NAD</keyword>
<proteinExistence type="inferred from homology"/>
<evidence type="ECO:0000313" key="12">
    <source>
        <dbReference type="Proteomes" id="UP000278143"/>
    </source>
</evidence>
<evidence type="ECO:0000256" key="1">
    <source>
        <dbReference type="ARBA" id="ARBA00000952"/>
    </source>
</evidence>
<evidence type="ECO:0000256" key="5">
    <source>
        <dbReference type="ARBA" id="ARBA00009892"/>
    </source>
</evidence>
<dbReference type="EC" id="2.5.1.46" evidence="6"/>
<keyword evidence="12" id="KW-1185">Reference proteome</keyword>
<dbReference type="InterPro" id="IPR029035">
    <property type="entry name" value="DHS-like_NAD/FAD-binding_dom"/>
</dbReference>
<comment type="pathway">
    <text evidence="4">Protein modification; eIF5A hypusination.</text>
</comment>
<dbReference type="GO" id="GO:0034038">
    <property type="term" value="F:deoxyhypusine synthase activity"/>
    <property type="evidence" value="ECO:0007669"/>
    <property type="project" value="UniProtKB-EC"/>
</dbReference>
<evidence type="ECO:0000256" key="7">
    <source>
        <dbReference type="ARBA" id="ARBA00022679"/>
    </source>
</evidence>
<evidence type="ECO:0000256" key="6">
    <source>
        <dbReference type="ARBA" id="ARBA00012683"/>
    </source>
</evidence>
<dbReference type="FunFam" id="3.40.910.10:FF:000001">
    <property type="entry name" value="Probable deoxyhypusine synthase"/>
    <property type="match status" value="1"/>
</dbReference>
<evidence type="ECO:0000313" key="11">
    <source>
        <dbReference type="EMBL" id="RKP28188.1"/>
    </source>
</evidence>
<protein>
    <recommendedName>
        <fullName evidence="6">deoxyhypusine synthase</fullName>
        <ecNumber evidence="6">2.5.1.46</ecNumber>
    </recommendedName>
</protein>
<dbReference type="EMBL" id="KZ989112">
    <property type="protein sequence ID" value="RKP28188.1"/>
    <property type="molecule type" value="Genomic_DNA"/>
</dbReference>
<comment type="function">
    <text evidence="3">Catalyzes the NAD-dependent oxidative cleavage of spermidine and the subsequent transfer of the butylamine moiety of spermidine to the epsilon-amino group of a specific lysine residue of the eIF-5A precursor protein to form the intermediate deoxyhypusine residue.</text>
</comment>
<evidence type="ECO:0000256" key="10">
    <source>
        <dbReference type="SAM" id="MobiDB-lite"/>
    </source>
</evidence>
<keyword evidence="7" id="KW-0808">Transferase</keyword>
<dbReference type="PANTHER" id="PTHR11703:SF0">
    <property type="entry name" value="DEOXYHYPUSINE SYNTHASE"/>
    <property type="match status" value="1"/>
</dbReference>
<feature type="compositionally biased region" description="Polar residues" evidence="10">
    <location>
        <begin position="7"/>
        <end position="26"/>
    </location>
</feature>
<dbReference type="Pfam" id="PF01916">
    <property type="entry name" value="DS"/>
    <property type="match status" value="1"/>
</dbReference>
<dbReference type="Proteomes" id="UP000278143">
    <property type="component" value="Unassembled WGS sequence"/>
</dbReference>
<gene>
    <name evidence="11" type="ORF">SYNPS1DRAFT_11598</name>
</gene>
<dbReference type="SUPFAM" id="SSF52467">
    <property type="entry name" value="DHS-like NAD/FAD-binding domain"/>
    <property type="match status" value="1"/>
</dbReference>
<comment type="cofactor">
    <cofactor evidence="2">
        <name>NAD(+)</name>
        <dbReference type="ChEBI" id="CHEBI:57540"/>
    </cofactor>
</comment>
<evidence type="ECO:0000256" key="8">
    <source>
        <dbReference type="ARBA" id="ARBA00023027"/>
    </source>
</evidence>
<dbReference type="OrthoDB" id="294378at2759"/>
<keyword evidence="9" id="KW-0386">Hypusine biosynthesis</keyword>
<comment type="catalytic activity">
    <reaction evidence="1">
        <text>[eIF5A protein]-L-lysine + spermidine = [eIF5A protein]-deoxyhypusine + propane-1,3-diamine</text>
        <dbReference type="Rhea" id="RHEA:33299"/>
        <dbReference type="Rhea" id="RHEA-COMP:10143"/>
        <dbReference type="Rhea" id="RHEA-COMP:10144"/>
        <dbReference type="ChEBI" id="CHEBI:29969"/>
        <dbReference type="ChEBI" id="CHEBI:57484"/>
        <dbReference type="ChEBI" id="CHEBI:57834"/>
        <dbReference type="ChEBI" id="CHEBI:82657"/>
        <dbReference type="EC" id="2.5.1.46"/>
    </reaction>
</comment>
<evidence type="ECO:0000256" key="9">
    <source>
        <dbReference type="ARBA" id="ARBA00023256"/>
    </source>
</evidence>